<keyword evidence="2" id="KW-1133">Transmembrane helix</keyword>
<reference evidence="4 5" key="1">
    <citation type="journal article" date="2007" name="Science">
        <title>The Chlamydomonas genome reveals the evolution of key animal and plant functions.</title>
        <authorList>
            <person name="Merchant S.S."/>
            <person name="Prochnik S.E."/>
            <person name="Vallon O."/>
            <person name="Harris E.H."/>
            <person name="Karpowicz S.J."/>
            <person name="Witman G.B."/>
            <person name="Terry A."/>
            <person name="Salamov A."/>
            <person name="Fritz-Laylin L.K."/>
            <person name="Marechal-Drouard L."/>
            <person name="Marshall W.F."/>
            <person name="Qu L.H."/>
            <person name="Nelson D.R."/>
            <person name="Sanderfoot A.A."/>
            <person name="Spalding M.H."/>
            <person name="Kapitonov V.V."/>
            <person name="Ren Q."/>
            <person name="Ferris P."/>
            <person name="Lindquist E."/>
            <person name="Shapiro H."/>
            <person name="Lucas S.M."/>
            <person name="Grimwood J."/>
            <person name="Schmutz J."/>
            <person name="Cardol P."/>
            <person name="Cerutti H."/>
            <person name="Chanfreau G."/>
            <person name="Chen C.L."/>
            <person name="Cognat V."/>
            <person name="Croft M.T."/>
            <person name="Dent R."/>
            <person name="Dutcher S."/>
            <person name="Fernandez E."/>
            <person name="Fukuzawa H."/>
            <person name="Gonzalez-Ballester D."/>
            <person name="Gonzalez-Halphen D."/>
            <person name="Hallmann A."/>
            <person name="Hanikenne M."/>
            <person name="Hippler M."/>
            <person name="Inwood W."/>
            <person name="Jabbari K."/>
            <person name="Kalanon M."/>
            <person name="Kuras R."/>
            <person name="Lefebvre P.A."/>
            <person name="Lemaire S.D."/>
            <person name="Lobanov A.V."/>
            <person name="Lohr M."/>
            <person name="Manuell A."/>
            <person name="Meier I."/>
            <person name="Mets L."/>
            <person name="Mittag M."/>
            <person name="Mittelmeier T."/>
            <person name="Moroney J.V."/>
            <person name="Moseley J."/>
            <person name="Napoli C."/>
            <person name="Nedelcu A.M."/>
            <person name="Niyogi K."/>
            <person name="Novoselov S.V."/>
            <person name="Paulsen I.T."/>
            <person name="Pazour G."/>
            <person name="Purton S."/>
            <person name="Ral J.P."/>
            <person name="Riano-Pachon D.M."/>
            <person name="Riekhof W."/>
            <person name="Rymarquis L."/>
            <person name="Schroda M."/>
            <person name="Stern D."/>
            <person name="Umen J."/>
            <person name="Willows R."/>
            <person name="Wilson N."/>
            <person name="Zimmer S.L."/>
            <person name="Allmer J."/>
            <person name="Balk J."/>
            <person name="Bisova K."/>
            <person name="Chen C.J."/>
            <person name="Elias M."/>
            <person name="Gendler K."/>
            <person name="Hauser C."/>
            <person name="Lamb M.R."/>
            <person name="Ledford H."/>
            <person name="Long J.C."/>
            <person name="Minagawa J."/>
            <person name="Page M.D."/>
            <person name="Pan J."/>
            <person name="Pootakham W."/>
            <person name="Roje S."/>
            <person name="Rose A."/>
            <person name="Stahlberg E."/>
            <person name="Terauchi A.M."/>
            <person name="Yang P."/>
            <person name="Ball S."/>
            <person name="Bowler C."/>
            <person name="Dieckmann C.L."/>
            <person name="Gladyshev V.N."/>
            <person name="Green P."/>
            <person name="Jorgensen R."/>
            <person name="Mayfield S."/>
            <person name="Mueller-Roeber B."/>
            <person name="Rajamani S."/>
            <person name="Sayre R.T."/>
            <person name="Brokstein P."/>
            <person name="Dubchak I."/>
            <person name="Goodstein D."/>
            <person name="Hornick L."/>
            <person name="Huang Y.W."/>
            <person name="Jhaveri J."/>
            <person name="Luo Y."/>
            <person name="Martinez D."/>
            <person name="Ngau W.C."/>
            <person name="Otillar B."/>
            <person name="Poliakov A."/>
            <person name="Porter A."/>
            <person name="Szajkowski L."/>
            <person name="Werner G."/>
            <person name="Zhou K."/>
            <person name="Grigoriev I.V."/>
            <person name="Rokhsar D.S."/>
            <person name="Grossman A.R."/>
        </authorList>
    </citation>
    <scope>NUCLEOTIDE SEQUENCE [LARGE SCALE GENOMIC DNA]</scope>
    <source>
        <strain evidence="5">CC-503</strain>
    </source>
</reference>
<feature type="region of interest" description="Disordered" evidence="1">
    <location>
        <begin position="543"/>
        <end position="608"/>
    </location>
</feature>
<dbReference type="InParanoid" id="A0A2K3CS91"/>
<accession>A0A2K3CS91</accession>
<keyword evidence="2" id="KW-0472">Membrane</keyword>
<dbReference type="Pfam" id="PF07714">
    <property type="entry name" value="PK_Tyr_Ser-Thr"/>
    <property type="match status" value="1"/>
</dbReference>
<dbReference type="PROSITE" id="PS50011">
    <property type="entry name" value="PROTEIN_KINASE_DOM"/>
    <property type="match status" value="1"/>
</dbReference>
<feature type="compositionally biased region" description="Low complexity" evidence="1">
    <location>
        <begin position="588"/>
        <end position="600"/>
    </location>
</feature>
<dbReference type="InterPro" id="IPR011009">
    <property type="entry name" value="Kinase-like_dom_sf"/>
</dbReference>
<organism evidence="4 5">
    <name type="scientific">Chlamydomonas reinhardtii</name>
    <name type="common">Chlamydomonas smithii</name>
    <dbReference type="NCBI Taxonomy" id="3055"/>
    <lineage>
        <taxon>Eukaryota</taxon>
        <taxon>Viridiplantae</taxon>
        <taxon>Chlorophyta</taxon>
        <taxon>core chlorophytes</taxon>
        <taxon>Chlorophyceae</taxon>
        <taxon>CS clade</taxon>
        <taxon>Chlamydomonadales</taxon>
        <taxon>Chlamydomonadaceae</taxon>
        <taxon>Chlamydomonas</taxon>
    </lineage>
</organism>
<dbReference type="Gene3D" id="1.10.510.10">
    <property type="entry name" value="Transferase(Phosphotransferase) domain 1"/>
    <property type="match status" value="1"/>
</dbReference>
<sequence>MSGERMRPRVDFSSRRALATSSWDASGLTFAFVLVLALRAVIAIVADVTVPVASGRELVAALAARSVGTIEVTALDVTVPDSLFGGLLDGGATGTPLLLDRNVTVVGGAGLPDMPILRLQATRALKLGRNVSLTFENVSLVTPSIDNLAWPPHLPLLQPSDPGSSAAVLLRRCVFFADSCNTPSPQSGASRAASLDALLAAVAAAKRGGQLPLDAPADLDVSLNQQPGCVGASTSSWEQPTVPILRRCWPAGINLFNYLGLPGQQPQQPQQDGAAGLPVQPTNYAFYLSRTYGICLRPLNGTPTPVAAIEVAASAGGSSSSSGSSSGSGTSGIGSSNAAGIIVGCVVGGTVAIALAAGVAVWGLRRRRQRSQQYEDALGGAGSSSGGCGGLCGKQQLSDGSHMEEGLAGPRAPHGDGPGLQHSRGMGRQPHPLGPAVPPHKQQQPAEAGSGAPRVEFQLQRLKGGPDAPVLGSSPFRPDLNIHLMYVASTASVAASGAATPVTTGGCDSPFHGDDAAGTGAGEPAGAWAPQHMWVGACDPPVSPATAAASSGERGMAPQPSSCAEGGAAAGAARAPQHEQAPPPPPQQQLQPQEQPQGPARLPALSSIPSITRVVTGELGRLRQHQAPAGAAEAAAAGEAGAGEGSPQTRVHSVGECVSAAEHQAPEAAAAAVTASAAAVGALAAAAAAVAAATLSVASRVGSTSSAATAGDVLTLLPVVRGRGSFGRVVEGMYRGERVAVKLLLSQGDGGASDDPAALMDAFRQEVEVLGRCSHPNVVKLLAACLDPRQPCLVMELCETSLEALVFKHEPGAAPTLLPLVTVLTIAIDICNALSYLHPTIIHRDLKPANVLINGGGGGAPVAKITDFGLARFRAMTLATQDPEAGTVAFMAPECFDIDSSIITHRADLYSLGVLLWVLVSGEQPWTGHPAMAVAYLVCAQGTRLPLAGLSEDRCPRKLRRILVDLWDADPLRRPAAAEVGKELMLLREQLLRQGAGCAGRGGEGGPPASDTPKFY</sequence>
<dbReference type="InterPro" id="IPR051681">
    <property type="entry name" value="Ser/Thr_Kinases-Pseudokinases"/>
</dbReference>
<dbReference type="GO" id="GO:0005524">
    <property type="term" value="F:ATP binding"/>
    <property type="evidence" value="ECO:0007669"/>
    <property type="project" value="InterPro"/>
</dbReference>
<evidence type="ECO:0000256" key="1">
    <source>
        <dbReference type="SAM" id="MobiDB-lite"/>
    </source>
</evidence>
<name>A0A2K3CS91_CHLRE</name>
<dbReference type="AlphaFoldDB" id="A0A2K3CS91"/>
<feature type="region of interest" description="Disordered" evidence="1">
    <location>
        <begin position="623"/>
        <end position="653"/>
    </location>
</feature>
<feature type="domain" description="Protein kinase" evidence="3">
    <location>
        <begin position="715"/>
        <end position="986"/>
    </location>
</feature>
<feature type="compositionally biased region" description="Low complexity" evidence="1">
    <location>
        <begin position="629"/>
        <end position="639"/>
    </location>
</feature>
<dbReference type="InterPro" id="IPR000719">
    <property type="entry name" value="Prot_kinase_dom"/>
</dbReference>
<dbReference type="InterPro" id="IPR008271">
    <property type="entry name" value="Ser/Thr_kinase_AS"/>
</dbReference>
<dbReference type="PROSITE" id="PS00108">
    <property type="entry name" value="PROTEIN_KINASE_ST"/>
    <property type="match status" value="1"/>
</dbReference>
<dbReference type="Gramene" id="PNW71159">
    <property type="protein sequence ID" value="PNW71159"/>
    <property type="gene ID" value="CHLRE_16g695218v5"/>
</dbReference>
<dbReference type="OrthoDB" id="339325at2759"/>
<dbReference type="GO" id="GO:0004674">
    <property type="term" value="F:protein serine/threonine kinase activity"/>
    <property type="evidence" value="ECO:0000318"/>
    <property type="project" value="GO_Central"/>
</dbReference>
<dbReference type="RefSeq" id="XP_042915274.1">
    <property type="nucleotide sequence ID" value="XM_043071803.1"/>
</dbReference>
<evidence type="ECO:0000313" key="5">
    <source>
        <dbReference type="Proteomes" id="UP000006906"/>
    </source>
</evidence>
<dbReference type="PANTHER" id="PTHR44329">
    <property type="entry name" value="SERINE/THREONINE-PROTEIN KINASE TNNI3K-RELATED"/>
    <property type="match status" value="1"/>
</dbReference>
<proteinExistence type="predicted"/>
<evidence type="ECO:0000256" key="2">
    <source>
        <dbReference type="SAM" id="Phobius"/>
    </source>
</evidence>
<dbReference type="InterPro" id="IPR001245">
    <property type="entry name" value="Ser-Thr/Tyr_kinase_cat_dom"/>
</dbReference>
<dbReference type="Gene3D" id="3.30.200.20">
    <property type="entry name" value="Phosphorylase Kinase, domain 1"/>
    <property type="match status" value="1"/>
</dbReference>
<dbReference type="Proteomes" id="UP000006906">
    <property type="component" value="Chromosome 16"/>
</dbReference>
<dbReference type="GO" id="GO:0007165">
    <property type="term" value="P:signal transduction"/>
    <property type="evidence" value="ECO:0000318"/>
    <property type="project" value="GO_Central"/>
</dbReference>
<feature type="region of interest" description="Disordered" evidence="1">
    <location>
        <begin position="392"/>
        <end position="452"/>
    </location>
</feature>
<feature type="transmembrane region" description="Helical" evidence="2">
    <location>
        <begin position="338"/>
        <end position="364"/>
    </location>
</feature>
<dbReference type="PANTHER" id="PTHR44329:SF214">
    <property type="entry name" value="PROTEIN KINASE DOMAIN-CONTAINING PROTEIN"/>
    <property type="match status" value="1"/>
</dbReference>
<evidence type="ECO:0000313" key="4">
    <source>
        <dbReference type="EMBL" id="PNW71159.1"/>
    </source>
</evidence>
<dbReference type="EMBL" id="CM008977">
    <property type="protein sequence ID" value="PNW71159.1"/>
    <property type="molecule type" value="Genomic_DNA"/>
</dbReference>
<keyword evidence="2" id="KW-0812">Transmembrane</keyword>
<feature type="compositionally biased region" description="Low complexity" evidence="1">
    <location>
        <begin position="564"/>
        <end position="580"/>
    </location>
</feature>
<keyword evidence="5" id="KW-1185">Reference proteome</keyword>
<dbReference type="KEGG" id="cre:CHLRE_16g695218v5"/>
<dbReference type="STRING" id="3055.A0A2K3CS91"/>
<dbReference type="SUPFAM" id="SSF56112">
    <property type="entry name" value="Protein kinase-like (PK-like)"/>
    <property type="match status" value="1"/>
</dbReference>
<gene>
    <name evidence="4" type="ORF">CHLRE_16g695218v5</name>
</gene>
<protein>
    <recommendedName>
        <fullName evidence="3">Protein kinase domain-containing protein</fullName>
    </recommendedName>
</protein>
<evidence type="ECO:0000259" key="3">
    <source>
        <dbReference type="PROSITE" id="PS50011"/>
    </source>
</evidence>
<dbReference type="SMART" id="SM00220">
    <property type="entry name" value="S_TKc"/>
    <property type="match status" value="1"/>
</dbReference>
<dbReference type="GeneID" id="66056852"/>